<dbReference type="AlphaFoldDB" id="A0A4V6I4B7"/>
<comment type="caution">
    <text evidence="1">The sequence shown here is derived from an EMBL/GenBank/DDBJ whole genome shotgun (WGS) entry which is preliminary data.</text>
</comment>
<protein>
    <submittedName>
        <fullName evidence="1">Uncharacterized protein</fullName>
    </submittedName>
</protein>
<name>A0A4V6I4B7_9HELI</name>
<keyword evidence="2" id="KW-1185">Reference proteome</keyword>
<dbReference type="RefSeq" id="WP_034363007.1">
    <property type="nucleotide sequence ID" value="NZ_CAJUDB010000011.1"/>
</dbReference>
<dbReference type="OrthoDB" id="5323664at2"/>
<organism evidence="1 2">
    <name type="scientific">Helicobacter japonicus</name>
    <dbReference type="NCBI Taxonomy" id="425400"/>
    <lineage>
        <taxon>Bacteria</taxon>
        <taxon>Pseudomonadati</taxon>
        <taxon>Campylobacterota</taxon>
        <taxon>Epsilonproteobacteria</taxon>
        <taxon>Campylobacterales</taxon>
        <taxon>Helicobacteraceae</taxon>
        <taxon>Helicobacter</taxon>
    </lineage>
</organism>
<proteinExistence type="predicted"/>
<evidence type="ECO:0000313" key="1">
    <source>
        <dbReference type="EMBL" id="TLE03323.1"/>
    </source>
</evidence>
<dbReference type="Proteomes" id="UP000029707">
    <property type="component" value="Unassembled WGS sequence"/>
</dbReference>
<dbReference type="EMBL" id="JRMQ02000001">
    <property type="protein sequence ID" value="TLE03323.1"/>
    <property type="molecule type" value="Genomic_DNA"/>
</dbReference>
<accession>A0A4V6I4B7</accession>
<reference evidence="1 2" key="1">
    <citation type="journal article" date="2014" name="Genome Announc.">
        <title>Draft genome sequences of eight enterohepatic helicobacter species isolated from both laboratory and wild rodents.</title>
        <authorList>
            <person name="Sheh A."/>
            <person name="Shen Z."/>
            <person name="Fox J.G."/>
        </authorList>
    </citation>
    <scope>NUCLEOTIDE SEQUENCE [LARGE SCALE GENOMIC DNA]</scope>
    <source>
        <strain evidence="1 2">MIT 01-6451</strain>
    </source>
</reference>
<sequence length="222" mass="25101">MLLLSFVLGLIWAEDSQLHQLESLEAHKTLSDTKNISNESHKDSVANVQASKNFSIKVNTIANEGYSEFELETGKANLNEFEASMSRYGAGIKFDYSFKPDSRVKLNFFLSNALEINTQRRGGKVKAYDDTQRYEENTYDYGSKVMYPVWANSIGMAITILNAHRIVFTLKQTQLSTNDMLLAMNPQGIGIPIMSNVSQVVPNNYNLYAITTQIFLTYSYVF</sequence>
<gene>
    <name evidence="1" type="ORF">LS65_000700</name>
</gene>
<dbReference type="STRING" id="425400.LS65_08400"/>
<evidence type="ECO:0000313" key="2">
    <source>
        <dbReference type="Proteomes" id="UP000029707"/>
    </source>
</evidence>